<dbReference type="Proteomes" id="UP001597469">
    <property type="component" value="Unassembled WGS sequence"/>
</dbReference>
<proteinExistence type="predicted"/>
<gene>
    <name evidence="2" type="ORF">ACFSUS_26020</name>
</gene>
<reference evidence="3" key="1">
    <citation type="journal article" date="2019" name="Int. J. Syst. Evol. Microbiol.">
        <title>The Global Catalogue of Microorganisms (GCM) 10K type strain sequencing project: providing services to taxonomists for standard genome sequencing and annotation.</title>
        <authorList>
            <consortium name="The Broad Institute Genomics Platform"/>
            <consortium name="The Broad Institute Genome Sequencing Center for Infectious Disease"/>
            <person name="Wu L."/>
            <person name="Ma J."/>
        </authorList>
    </citation>
    <scope>NUCLEOTIDE SEQUENCE [LARGE SCALE GENOMIC DNA]</scope>
    <source>
        <strain evidence="3">KCTC 42805</strain>
    </source>
</reference>
<feature type="signal peptide" evidence="1">
    <location>
        <begin position="1"/>
        <end position="17"/>
    </location>
</feature>
<keyword evidence="1" id="KW-0732">Signal</keyword>
<accession>A0ABW5MAN2</accession>
<evidence type="ECO:0000313" key="2">
    <source>
        <dbReference type="EMBL" id="MFD2574120.1"/>
    </source>
</evidence>
<evidence type="ECO:0000256" key="1">
    <source>
        <dbReference type="SAM" id="SignalP"/>
    </source>
</evidence>
<feature type="chain" id="PRO_5045772974" description="DUF481 domain-containing protein" evidence="1">
    <location>
        <begin position="18"/>
        <end position="393"/>
    </location>
</feature>
<keyword evidence="3" id="KW-1185">Reference proteome</keyword>
<evidence type="ECO:0000313" key="3">
    <source>
        <dbReference type="Proteomes" id="UP001597469"/>
    </source>
</evidence>
<organism evidence="2 3">
    <name type="scientific">Spirosoma soli</name>
    <dbReference type="NCBI Taxonomy" id="1770529"/>
    <lineage>
        <taxon>Bacteria</taxon>
        <taxon>Pseudomonadati</taxon>
        <taxon>Bacteroidota</taxon>
        <taxon>Cytophagia</taxon>
        <taxon>Cytophagales</taxon>
        <taxon>Cytophagaceae</taxon>
        <taxon>Spirosoma</taxon>
    </lineage>
</organism>
<protein>
    <recommendedName>
        <fullName evidence="4">DUF481 domain-containing protein</fullName>
    </recommendedName>
</protein>
<sequence>MKTVLLVLLLSPCLVWAQVFKITPQDTERKQSYLIMRDGTVMRGQVIRQDSTIISVRRRNGDMSFVEADQVLSITGERPMSSATTVSAQTSTPSTVFVMKDGARVEGTFVKRDSTMITVRRRNGQLTFFEPELLARVDTVRMETFTASSQGFTNRFSPWLLSGLTAYNAEKGRFYYRNTWLLLNEFDYGITSFWSVGARFIAPIPYLVYADTYYGTGQYWESASRLFTKLSVPLGQSFRLGINAMYQANQRYMYTNSRGTWTLQALATIGSSQRNVTVGYGIAVPRAKLQTGFGPGGGLYTRFDNQTFLSLGIMQKVSRGLTLLSDNRFNLGDQYSIYNEERVSASFALRIDRRRHAFDLGVFGLIYKRPMLYDNKSVRFFPYLGYNLIIGRD</sequence>
<dbReference type="EMBL" id="JBHULN010000024">
    <property type="protein sequence ID" value="MFD2574120.1"/>
    <property type="molecule type" value="Genomic_DNA"/>
</dbReference>
<comment type="caution">
    <text evidence="2">The sequence shown here is derived from an EMBL/GenBank/DDBJ whole genome shotgun (WGS) entry which is preliminary data.</text>
</comment>
<name>A0ABW5MAN2_9BACT</name>
<dbReference type="RefSeq" id="WP_381527485.1">
    <property type="nucleotide sequence ID" value="NZ_JBHULN010000024.1"/>
</dbReference>
<evidence type="ECO:0008006" key="4">
    <source>
        <dbReference type="Google" id="ProtNLM"/>
    </source>
</evidence>